<dbReference type="GO" id="GO:0031514">
    <property type="term" value="C:motile cilium"/>
    <property type="evidence" value="ECO:0007669"/>
    <property type="project" value="UniProtKB-SubCell"/>
</dbReference>
<dbReference type="EMBL" id="CADEAL010004151">
    <property type="protein sequence ID" value="CAB1452989.1"/>
    <property type="molecule type" value="Genomic_DNA"/>
</dbReference>
<reference evidence="8" key="1">
    <citation type="submission" date="2020-03" db="EMBL/GenBank/DDBJ databases">
        <authorList>
            <person name="Weist P."/>
        </authorList>
    </citation>
    <scope>NUCLEOTIDE SEQUENCE</scope>
</reference>
<keyword evidence="3" id="KW-0677">Repeat</keyword>
<evidence type="ECO:0000256" key="1">
    <source>
        <dbReference type="ARBA" id="ARBA00004230"/>
    </source>
</evidence>
<dbReference type="InterPro" id="IPR003409">
    <property type="entry name" value="MORN"/>
</dbReference>
<sequence length="265" mass="29657">MRNSQGPRLATRPRRGRSVRFTRAAAAGSQEARCDDITEGATTAARLRHLIVISPPSAKRSFTRSFQDFHKLLLRSAGLIMEVTGSSYKGPIKNGRMEGEGEYLFPTGTRYEGRTNDGVFQGEGVLYFPNGSKYEATWENGKAIQGSFTFADGLQFKEQDWDYCDGYDRRFYSERCNGLRPAGESQLTDLHPPRVIPDLGHDCGDGFYDPTTRVVTSYTGRFLRNADDSEHEWIVRTCRKAGDEDVGDDPEKSAATEPEETSEIK</sequence>
<keyword evidence="4" id="KW-0282">Flagellum</keyword>
<dbReference type="Proteomes" id="UP001153269">
    <property type="component" value="Unassembled WGS sequence"/>
</dbReference>
<dbReference type="InterPro" id="IPR042814">
    <property type="entry name" value="Morn5"/>
</dbReference>
<dbReference type="SMART" id="SM00698">
    <property type="entry name" value="MORN"/>
    <property type="match status" value="2"/>
</dbReference>
<evidence type="ECO:0000256" key="4">
    <source>
        <dbReference type="ARBA" id="ARBA00022846"/>
    </source>
</evidence>
<evidence type="ECO:0000256" key="6">
    <source>
        <dbReference type="ARBA" id="ARBA00023273"/>
    </source>
</evidence>
<keyword evidence="6" id="KW-0966">Cell projection</keyword>
<comment type="caution">
    <text evidence="8">The sequence shown here is derived from an EMBL/GenBank/DDBJ whole genome shotgun (WGS) entry which is preliminary data.</text>
</comment>
<organism evidence="8 9">
    <name type="scientific">Pleuronectes platessa</name>
    <name type="common">European plaice</name>
    <dbReference type="NCBI Taxonomy" id="8262"/>
    <lineage>
        <taxon>Eukaryota</taxon>
        <taxon>Metazoa</taxon>
        <taxon>Chordata</taxon>
        <taxon>Craniata</taxon>
        <taxon>Vertebrata</taxon>
        <taxon>Euteleostomi</taxon>
        <taxon>Actinopterygii</taxon>
        <taxon>Neopterygii</taxon>
        <taxon>Teleostei</taxon>
        <taxon>Neoteleostei</taxon>
        <taxon>Acanthomorphata</taxon>
        <taxon>Carangaria</taxon>
        <taxon>Pleuronectiformes</taxon>
        <taxon>Pleuronectoidei</taxon>
        <taxon>Pleuronectidae</taxon>
        <taxon>Pleuronectes</taxon>
    </lineage>
</organism>
<dbReference type="Gene3D" id="2.20.110.10">
    <property type="entry name" value="Histone H3 K4-specific methyltransferase SET7/9 N-terminal domain"/>
    <property type="match status" value="1"/>
</dbReference>
<feature type="region of interest" description="Disordered" evidence="7">
    <location>
        <begin position="239"/>
        <end position="265"/>
    </location>
</feature>
<accession>A0A9N7VME3</accession>
<gene>
    <name evidence="8" type="ORF">PLEPLA_LOCUS40739</name>
</gene>
<evidence type="ECO:0000313" key="9">
    <source>
        <dbReference type="Proteomes" id="UP001153269"/>
    </source>
</evidence>
<keyword evidence="5" id="KW-0969">Cilium</keyword>
<evidence type="ECO:0000256" key="2">
    <source>
        <dbReference type="ARBA" id="ARBA00016322"/>
    </source>
</evidence>
<proteinExistence type="predicted"/>
<dbReference type="SUPFAM" id="SSF82185">
    <property type="entry name" value="Histone H3 K4-specific methyltransferase SET7/9 N-terminal domain"/>
    <property type="match status" value="1"/>
</dbReference>
<evidence type="ECO:0000313" key="8">
    <source>
        <dbReference type="EMBL" id="CAB1452989.1"/>
    </source>
</evidence>
<dbReference type="AlphaFoldDB" id="A0A9N7VME3"/>
<evidence type="ECO:0000256" key="5">
    <source>
        <dbReference type="ARBA" id="ARBA00023069"/>
    </source>
</evidence>
<dbReference type="Pfam" id="PF02493">
    <property type="entry name" value="MORN"/>
    <property type="match status" value="3"/>
</dbReference>
<name>A0A9N7VME3_PLEPL</name>
<comment type="subcellular location">
    <subcellularLocation>
        <location evidence="1">Cell projection</location>
        <location evidence="1">Cilium</location>
        <location evidence="1">Flagellum</location>
    </subcellularLocation>
</comment>
<keyword evidence="9" id="KW-1185">Reference proteome</keyword>
<dbReference type="PANTHER" id="PTHR46437">
    <property type="entry name" value="MORN REPEAT-CONTAINING PROTEIN 5"/>
    <property type="match status" value="1"/>
</dbReference>
<protein>
    <recommendedName>
        <fullName evidence="2">MORN repeat-containing protein 5</fullName>
    </recommendedName>
</protein>
<dbReference type="PANTHER" id="PTHR46437:SF1">
    <property type="entry name" value="MORN REPEAT-CONTAINING PROTEIN 5"/>
    <property type="match status" value="1"/>
</dbReference>
<evidence type="ECO:0000256" key="7">
    <source>
        <dbReference type="SAM" id="MobiDB-lite"/>
    </source>
</evidence>
<evidence type="ECO:0000256" key="3">
    <source>
        <dbReference type="ARBA" id="ARBA00022737"/>
    </source>
</evidence>